<evidence type="ECO:0000313" key="2">
    <source>
        <dbReference type="EMBL" id="GER25549.1"/>
    </source>
</evidence>
<evidence type="ECO:0000256" key="1">
    <source>
        <dbReference type="SAM" id="MobiDB-lite"/>
    </source>
</evidence>
<evidence type="ECO:0000313" key="3">
    <source>
        <dbReference type="Proteomes" id="UP000325081"/>
    </source>
</evidence>
<name>A0A5A7NYD8_STRAF</name>
<dbReference type="GO" id="GO:0016787">
    <property type="term" value="F:hydrolase activity"/>
    <property type="evidence" value="ECO:0007669"/>
    <property type="project" value="UniProtKB-KW"/>
</dbReference>
<dbReference type="EMBL" id="BKCP01000225">
    <property type="protein sequence ID" value="GER25549.1"/>
    <property type="molecule type" value="Genomic_DNA"/>
</dbReference>
<comment type="caution">
    <text evidence="2">The sequence shown here is derived from an EMBL/GenBank/DDBJ whole genome shotgun (WGS) entry which is preliminary data.</text>
</comment>
<gene>
    <name evidence="2" type="ORF">STAS_01135</name>
</gene>
<keyword evidence="2" id="KW-0378">Hydrolase</keyword>
<organism evidence="2 3">
    <name type="scientific">Striga asiatica</name>
    <name type="common">Asiatic witchweed</name>
    <name type="synonym">Buchnera asiatica</name>
    <dbReference type="NCBI Taxonomy" id="4170"/>
    <lineage>
        <taxon>Eukaryota</taxon>
        <taxon>Viridiplantae</taxon>
        <taxon>Streptophyta</taxon>
        <taxon>Embryophyta</taxon>
        <taxon>Tracheophyta</taxon>
        <taxon>Spermatophyta</taxon>
        <taxon>Magnoliopsida</taxon>
        <taxon>eudicotyledons</taxon>
        <taxon>Gunneridae</taxon>
        <taxon>Pentapetalae</taxon>
        <taxon>asterids</taxon>
        <taxon>lamiids</taxon>
        <taxon>Lamiales</taxon>
        <taxon>Orobanchaceae</taxon>
        <taxon>Buchnereae</taxon>
        <taxon>Striga</taxon>
    </lineage>
</organism>
<accession>A0A5A7NYD8</accession>
<keyword evidence="3" id="KW-1185">Reference proteome</keyword>
<proteinExistence type="predicted"/>
<reference evidence="3" key="1">
    <citation type="journal article" date="2019" name="Curr. Biol.">
        <title>Genome Sequence of Striga asiatica Provides Insight into the Evolution of Plant Parasitism.</title>
        <authorList>
            <person name="Yoshida S."/>
            <person name="Kim S."/>
            <person name="Wafula E.K."/>
            <person name="Tanskanen J."/>
            <person name="Kim Y.M."/>
            <person name="Honaas L."/>
            <person name="Yang Z."/>
            <person name="Spallek T."/>
            <person name="Conn C.E."/>
            <person name="Ichihashi Y."/>
            <person name="Cheong K."/>
            <person name="Cui S."/>
            <person name="Der J.P."/>
            <person name="Gundlach H."/>
            <person name="Jiao Y."/>
            <person name="Hori C."/>
            <person name="Ishida J.K."/>
            <person name="Kasahara H."/>
            <person name="Kiba T."/>
            <person name="Kim M.S."/>
            <person name="Koo N."/>
            <person name="Laohavisit A."/>
            <person name="Lee Y.H."/>
            <person name="Lumba S."/>
            <person name="McCourt P."/>
            <person name="Mortimer J.C."/>
            <person name="Mutuku J.M."/>
            <person name="Nomura T."/>
            <person name="Sasaki-Sekimoto Y."/>
            <person name="Seto Y."/>
            <person name="Wang Y."/>
            <person name="Wakatake T."/>
            <person name="Sakakibara H."/>
            <person name="Demura T."/>
            <person name="Yamaguchi S."/>
            <person name="Yoneyama K."/>
            <person name="Manabe R.I."/>
            <person name="Nelson D.C."/>
            <person name="Schulman A.H."/>
            <person name="Timko M.P."/>
            <person name="dePamphilis C.W."/>
            <person name="Choi D."/>
            <person name="Shirasu K."/>
        </authorList>
    </citation>
    <scope>NUCLEOTIDE SEQUENCE [LARGE SCALE GENOMIC DNA]</scope>
    <source>
        <strain evidence="3">cv. UVA1</strain>
    </source>
</reference>
<dbReference type="Proteomes" id="UP000325081">
    <property type="component" value="Unassembled WGS sequence"/>
</dbReference>
<feature type="region of interest" description="Disordered" evidence="1">
    <location>
        <begin position="122"/>
        <end position="143"/>
    </location>
</feature>
<dbReference type="AlphaFoldDB" id="A0A5A7NYD8"/>
<sequence>MKNKRDEKPHQKEFTHYCPRALFHGVGRAGGAEEFRVEGHRAEGGGAEQAKHGFGVGASLQDGSGSGGDPPDLHLLALSFSLFEVQRCGYVKNVVAAVGVDTTGSADDIAAAQEMRNLAPKFATRSPPTSPEPPGSPSTTTGPNVNTVGVCCWAARNHFPFSSTFAQLPESPTDDYRVRIIFDTKVTENSVQFRL</sequence>
<protein>
    <submittedName>
        <fullName evidence="2">O-Glycosyl hydrolases family 17 protein</fullName>
    </submittedName>
</protein>
<feature type="region of interest" description="Disordered" evidence="1">
    <location>
        <begin position="41"/>
        <end position="67"/>
    </location>
</feature>